<dbReference type="InterPro" id="IPR001948">
    <property type="entry name" value="Peptidase_M18"/>
</dbReference>
<dbReference type="Gene3D" id="3.40.630.10">
    <property type="entry name" value="Zn peptidases"/>
    <property type="match status" value="1"/>
</dbReference>
<dbReference type="SUPFAM" id="SSF101821">
    <property type="entry name" value="Aminopeptidase/glucanase lid domain"/>
    <property type="match status" value="1"/>
</dbReference>
<name>A0A0E9N9D2_SAICN</name>
<dbReference type="STRING" id="698492.A0A0E9N9D2"/>
<feature type="region of interest" description="Disordered" evidence="9">
    <location>
        <begin position="75"/>
        <end position="102"/>
    </location>
</feature>
<evidence type="ECO:0000313" key="10">
    <source>
        <dbReference type="EMBL" id="GAO46393.1"/>
    </source>
</evidence>
<dbReference type="EMBL" id="BACD03000003">
    <property type="protein sequence ID" value="GAO46393.1"/>
    <property type="molecule type" value="Genomic_DNA"/>
</dbReference>
<dbReference type="Gene3D" id="2.30.250.10">
    <property type="entry name" value="Aminopeptidase i, Domain 2"/>
    <property type="match status" value="1"/>
</dbReference>
<dbReference type="PANTHER" id="PTHR28570:SF4">
    <property type="entry name" value="VACUOLAR AMINOPEPTIDASE 1"/>
    <property type="match status" value="1"/>
</dbReference>
<accession>A0A0E9N9D2</accession>
<gene>
    <name evidence="10" type="ORF">G7K_0624-t1</name>
</gene>
<dbReference type="InterPro" id="IPR023358">
    <property type="entry name" value="Peptidase_M18_dom2"/>
</dbReference>
<dbReference type="OMA" id="DWPIAKI"/>
<organism evidence="10 11">
    <name type="scientific">Saitoella complicata (strain BCRC 22490 / CBS 7301 / JCM 7358 / NBRC 10748 / NRRL Y-17804)</name>
    <dbReference type="NCBI Taxonomy" id="698492"/>
    <lineage>
        <taxon>Eukaryota</taxon>
        <taxon>Fungi</taxon>
        <taxon>Dikarya</taxon>
        <taxon>Ascomycota</taxon>
        <taxon>Taphrinomycotina</taxon>
        <taxon>Taphrinomycotina incertae sedis</taxon>
        <taxon>Saitoella</taxon>
    </lineage>
</organism>
<dbReference type="PANTHER" id="PTHR28570">
    <property type="entry name" value="ASPARTYL AMINOPEPTIDASE"/>
    <property type="match status" value="1"/>
</dbReference>
<dbReference type="GO" id="GO:0006508">
    <property type="term" value="P:proteolysis"/>
    <property type="evidence" value="ECO:0007669"/>
    <property type="project" value="UniProtKB-KW"/>
</dbReference>
<proteinExistence type="inferred from homology"/>
<dbReference type="SUPFAM" id="SSF53187">
    <property type="entry name" value="Zn-dependent exopeptidases"/>
    <property type="match status" value="1"/>
</dbReference>
<keyword evidence="6" id="KW-0378">Hydrolase</keyword>
<evidence type="ECO:0000256" key="1">
    <source>
        <dbReference type="ARBA" id="ARBA00001947"/>
    </source>
</evidence>
<comment type="similarity">
    <text evidence="2">Belongs to the peptidase M18 family.</text>
</comment>
<evidence type="ECO:0000256" key="6">
    <source>
        <dbReference type="ARBA" id="ARBA00022801"/>
    </source>
</evidence>
<evidence type="ECO:0000256" key="5">
    <source>
        <dbReference type="ARBA" id="ARBA00022723"/>
    </source>
</evidence>
<reference evidence="10 11" key="3">
    <citation type="journal article" date="2015" name="Genome Announc.">
        <title>Draft Genome Sequence of the Archiascomycetous Yeast Saitoella complicata.</title>
        <authorList>
            <person name="Yamauchi K."/>
            <person name="Kondo S."/>
            <person name="Hamamoto M."/>
            <person name="Takahashi Y."/>
            <person name="Ogura Y."/>
            <person name="Hayashi T."/>
            <person name="Nishida H."/>
        </authorList>
    </citation>
    <scope>NUCLEOTIDE SEQUENCE [LARGE SCALE GENOMIC DNA]</scope>
    <source>
        <strain evidence="10 11">NRRL Y-17804</strain>
    </source>
</reference>
<comment type="cofactor">
    <cofactor evidence="1">
        <name>Zn(2+)</name>
        <dbReference type="ChEBI" id="CHEBI:29105"/>
    </cofactor>
</comment>
<keyword evidence="4" id="KW-0645">Protease</keyword>
<feature type="compositionally biased region" description="Acidic residues" evidence="9">
    <location>
        <begin position="91"/>
        <end position="102"/>
    </location>
</feature>
<dbReference type="GO" id="GO:0070006">
    <property type="term" value="F:metalloaminopeptidase activity"/>
    <property type="evidence" value="ECO:0007669"/>
    <property type="project" value="TreeGrafter"/>
</dbReference>
<evidence type="ECO:0000256" key="2">
    <source>
        <dbReference type="ARBA" id="ARBA00008290"/>
    </source>
</evidence>
<dbReference type="Proteomes" id="UP000033140">
    <property type="component" value="Unassembled WGS sequence"/>
</dbReference>
<dbReference type="GO" id="GO:0000324">
    <property type="term" value="C:fungal-type vacuole"/>
    <property type="evidence" value="ECO:0007669"/>
    <property type="project" value="TreeGrafter"/>
</dbReference>
<reference evidence="10 11" key="1">
    <citation type="journal article" date="2011" name="J. Gen. Appl. Microbiol.">
        <title>Draft genome sequencing of the enigmatic yeast Saitoella complicata.</title>
        <authorList>
            <person name="Nishida H."/>
            <person name="Hamamoto M."/>
            <person name="Sugiyama J."/>
        </authorList>
    </citation>
    <scope>NUCLEOTIDE SEQUENCE [LARGE SCALE GENOMIC DNA]</scope>
    <source>
        <strain evidence="10 11">NRRL Y-17804</strain>
    </source>
</reference>
<keyword evidence="5" id="KW-0479">Metal-binding</keyword>
<keyword evidence="8" id="KW-0482">Metalloprotease</keyword>
<comment type="caution">
    <text evidence="10">The sequence shown here is derived from an EMBL/GenBank/DDBJ whole genome shotgun (WGS) entry which is preliminary data.</text>
</comment>
<reference evidence="10 11" key="2">
    <citation type="journal article" date="2014" name="J. Gen. Appl. Microbiol.">
        <title>The early diverging ascomycetous budding yeast Saitoella complicata has three histone deacetylases belonging to the Clr6, Hos2, and Rpd3 lineages.</title>
        <authorList>
            <person name="Nishida H."/>
            <person name="Matsumoto T."/>
            <person name="Kondo S."/>
            <person name="Hamamoto M."/>
            <person name="Yoshikawa H."/>
        </authorList>
    </citation>
    <scope>NUCLEOTIDE SEQUENCE [LARGE SCALE GENOMIC DNA]</scope>
    <source>
        <strain evidence="10 11">NRRL Y-17804</strain>
    </source>
</reference>
<dbReference type="AlphaFoldDB" id="A0A0E9N9D2"/>
<evidence type="ECO:0000313" key="11">
    <source>
        <dbReference type="Proteomes" id="UP000033140"/>
    </source>
</evidence>
<sequence>MCLSFQVHQRTLDALITPKHKDRPSTRAAGCRQCGGSITIARDTRCGNLENADPPPTAAFIPIITMQIKANFISRPQQTPSPPLPRSEVTPDTDSDSSSDDDLPPYASPFLKFINAAPTVYHAVDFFASELTRAGYSRLLEKDDWSSTLKPGGKYFVTRNQSSLIAFGVGDEYKAGEGGVAFIGSHIDALALKVKPVSNLPTKSGYLQLGVAPYAGAMNSTWWDRDLGLAGRVMLKQEDGSVKHTLVRLPRPIGRIPTLAPHFGAPSQGPFDKETRMTPIVGLEKEVAHSLEDRVDGMKVTSSGIPVNDAQKNHHPRLLKALAKELKRDVSDIVDFDLEMFDTHAAQPFGLDSEFLSTPRCDDKLCSYAAIQGLINATKDGALKGCGIVRLVGLFDDEEVGSRLRQGAASNFLPGVVERVVGTLKENGEDVANLMHRTWAKSFFISADVIHAVNPNFEDAYEPHHSPRLNTGPVISCDPNGHMTTDAPSKYLVSLIASRTSPPTTLQLFQIRNGQPSGGTIGPMLSTMTGVMSVDMGLPQLSMHSIRATTGAEDVGLGVVFFEGFFREYEEVGKMVVVD</sequence>
<evidence type="ECO:0000256" key="4">
    <source>
        <dbReference type="ARBA" id="ARBA00022670"/>
    </source>
</evidence>
<evidence type="ECO:0000256" key="8">
    <source>
        <dbReference type="ARBA" id="ARBA00023049"/>
    </source>
</evidence>
<dbReference type="CDD" id="cd05658">
    <property type="entry name" value="M18_DAP"/>
    <property type="match status" value="1"/>
</dbReference>
<protein>
    <recommendedName>
        <fullName evidence="12">Aspartyl aminopeptidase</fullName>
    </recommendedName>
</protein>
<evidence type="ECO:0000256" key="3">
    <source>
        <dbReference type="ARBA" id="ARBA00022438"/>
    </source>
</evidence>
<dbReference type="NCBIfam" id="NF002759">
    <property type="entry name" value="PRK02813.1"/>
    <property type="match status" value="1"/>
</dbReference>
<keyword evidence="3" id="KW-0031">Aminopeptidase</keyword>
<evidence type="ECO:0000256" key="9">
    <source>
        <dbReference type="SAM" id="MobiDB-lite"/>
    </source>
</evidence>
<dbReference type="PRINTS" id="PR00932">
    <property type="entry name" value="AMINO1PTASE"/>
</dbReference>
<evidence type="ECO:0008006" key="12">
    <source>
        <dbReference type="Google" id="ProtNLM"/>
    </source>
</evidence>
<dbReference type="GO" id="GO:0008270">
    <property type="term" value="F:zinc ion binding"/>
    <property type="evidence" value="ECO:0007669"/>
    <property type="project" value="InterPro"/>
</dbReference>
<keyword evidence="7" id="KW-0862">Zinc</keyword>
<dbReference type="FunFam" id="2.30.250.10:FF:000001">
    <property type="entry name" value="Aspartyl aminopeptidase 1"/>
    <property type="match status" value="1"/>
</dbReference>
<keyword evidence="11" id="KW-1185">Reference proteome</keyword>
<evidence type="ECO:0000256" key="7">
    <source>
        <dbReference type="ARBA" id="ARBA00022833"/>
    </source>
</evidence>
<dbReference type="Pfam" id="PF02127">
    <property type="entry name" value="Peptidase_M18"/>
    <property type="match status" value="1"/>
</dbReference>